<dbReference type="Proteomes" id="UP000295536">
    <property type="component" value="Unassembled WGS sequence"/>
</dbReference>
<organism evidence="1 2">
    <name type="scientific">Tepidimonas ignava</name>
    <dbReference type="NCBI Taxonomy" id="114249"/>
    <lineage>
        <taxon>Bacteria</taxon>
        <taxon>Pseudomonadati</taxon>
        <taxon>Pseudomonadota</taxon>
        <taxon>Betaproteobacteria</taxon>
        <taxon>Burkholderiales</taxon>
        <taxon>Tepidimonas</taxon>
    </lineage>
</organism>
<accession>A0A4R3LJN4</accession>
<dbReference type="AlphaFoldDB" id="A0A4R3LJN4"/>
<dbReference type="OrthoDB" id="8970892at2"/>
<dbReference type="EMBL" id="SMAH01000004">
    <property type="protein sequence ID" value="TCS98734.1"/>
    <property type="molecule type" value="Genomic_DNA"/>
</dbReference>
<sequence>MDRGIKDEAFVRRALQEADFDMGRWIANQACFNNAATSPINEVARAAVVTAVAIYNQKYGEVITEQDLIAAQGIKTVGDARQLIDSVSARLPKFEG</sequence>
<name>A0A4R3LJN4_9BURK</name>
<comment type="caution">
    <text evidence="1">The sequence shown here is derived from an EMBL/GenBank/DDBJ whole genome shotgun (WGS) entry which is preliminary data.</text>
</comment>
<reference evidence="1 2" key="1">
    <citation type="submission" date="2019-03" db="EMBL/GenBank/DDBJ databases">
        <title>Genomic Encyclopedia of Type Strains, Phase IV (KMG-IV): sequencing the most valuable type-strain genomes for metagenomic binning, comparative biology and taxonomic classification.</title>
        <authorList>
            <person name="Goeker M."/>
        </authorList>
    </citation>
    <scope>NUCLEOTIDE SEQUENCE [LARGE SCALE GENOMIC DNA]</scope>
    <source>
        <strain evidence="1 2">DSM 12034</strain>
    </source>
</reference>
<proteinExistence type="predicted"/>
<gene>
    <name evidence="1" type="ORF">EDC36_104158</name>
</gene>
<evidence type="ECO:0000313" key="1">
    <source>
        <dbReference type="EMBL" id="TCS98734.1"/>
    </source>
</evidence>
<protein>
    <submittedName>
        <fullName evidence="1">Uncharacterized protein</fullName>
    </submittedName>
</protein>
<evidence type="ECO:0000313" key="2">
    <source>
        <dbReference type="Proteomes" id="UP000295536"/>
    </source>
</evidence>
<dbReference type="RefSeq" id="WP_132962052.1">
    <property type="nucleotide sequence ID" value="NZ_SMAH01000004.1"/>
</dbReference>